<keyword evidence="10 12" id="KW-0010">Activator</keyword>
<keyword evidence="5 12" id="KW-0597">Phosphoprotein</keyword>
<dbReference type="InterPro" id="IPR033668">
    <property type="entry name" value="Reg_prot_E2"/>
</dbReference>
<dbReference type="Gene3D" id="1.10.287.30">
    <property type="entry name" value="E2 (early) protein, N terminal domain, subdomain 1"/>
    <property type="match status" value="1"/>
</dbReference>
<sequence length="401" mass="45322">MQPETQESLSARFAAQQEIQLNLIEKESYDLKDHLEYWKAVRAENVIAYYARKEHINKLGLQQLPTTAVTEYKAKEAINMQLLIQSLMKSSFAMERWTLSETSAESINSSPRNCFKKSPFIVTVWFDNDERNSFPYTCWDYIYFQDEQNMWHKTHGLVDHDGCYYKDNNGDSVYFILFHPDAVKYGNTGLWTVKFKNKTISASVTSSSRHSIPSFEGRVWPSTSTSPESPGGGLQDTSQNSSTESPTSSTPGLRLRRRRRQSGEPGESGTADETPKRRGIKRKLGSDTAPSPSEVGSRSHTLERSGYSRLRRLQEEARDPPIALFTGHQNNLKCWRNRCTTKYSSLFVAFSSVWKWLGPNVSGGAAKLLVAFSSNSQRELFLSTVHIPKGTSVTLGNLNSL</sequence>
<evidence type="ECO:0000256" key="5">
    <source>
        <dbReference type="ARBA" id="ARBA00022553"/>
    </source>
</evidence>
<dbReference type="GO" id="GO:0039693">
    <property type="term" value="P:viral DNA genome replication"/>
    <property type="evidence" value="ECO:0007669"/>
    <property type="project" value="UniProtKB-UniRule"/>
</dbReference>
<dbReference type="InterPro" id="IPR001866">
    <property type="entry name" value="PPV_E2_N"/>
</dbReference>
<dbReference type="GO" id="GO:0006260">
    <property type="term" value="P:DNA replication"/>
    <property type="evidence" value="ECO:0007669"/>
    <property type="project" value="UniProtKB-KW"/>
</dbReference>
<dbReference type="InterPro" id="IPR000427">
    <property type="entry name" value="Papillomavirus_E2_C"/>
</dbReference>
<accession>A0A0H4LMI3</accession>
<evidence type="ECO:0000259" key="14">
    <source>
        <dbReference type="Pfam" id="PF00508"/>
    </source>
</evidence>
<evidence type="ECO:0000256" key="10">
    <source>
        <dbReference type="ARBA" id="ARBA00023159"/>
    </source>
</evidence>
<evidence type="ECO:0000256" key="12">
    <source>
        <dbReference type="HAMAP-Rule" id="MF_04001"/>
    </source>
</evidence>
<feature type="domain" description="Papillomavirus E2 N-terminal" evidence="14">
    <location>
        <begin position="7"/>
        <end position="204"/>
    </location>
</feature>
<dbReference type="Gene3D" id="2.170.200.10">
    <property type="entry name" value="Papillomavirus E2 early protein domain"/>
    <property type="match status" value="1"/>
</dbReference>
<dbReference type="SUPFAM" id="SSF51332">
    <property type="entry name" value="E2 regulatory, transactivation domain"/>
    <property type="match status" value="1"/>
</dbReference>
<dbReference type="Gene3D" id="3.30.70.330">
    <property type="match status" value="1"/>
</dbReference>
<dbReference type="SUPFAM" id="SSF54957">
    <property type="entry name" value="Viral DNA-binding domain"/>
    <property type="match status" value="1"/>
</dbReference>
<dbReference type="HAMAP" id="MF_04001">
    <property type="entry name" value="PPV_E2"/>
    <property type="match status" value="1"/>
</dbReference>
<dbReference type="Pfam" id="PF00511">
    <property type="entry name" value="PPV_E2_C"/>
    <property type="match status" value="1"/>
</dbReference>
<gene>
    <name evidence="12 16" type="primary">E2</name>
</gene>
<dbReference type="EMBL" id="KP692114">
    <property type="protein sequence ID" value="AKP16337.1"/>
    <property type="molecule type" value="Genomic_DNA"/>
</dbReference>
<name>A0A0H4LMI3_9PAPI</name>
<evidence type="ECO:0000256" key="6">
    <source>
        <dbReference type="ARBA" id="ARBA00022562"/>
    </source>
</evidence>
<keyword evidence="7 12" id="KW-0235">DNA replication</keyword>
<comment type="subcellular location">
    <subcellularLocation>
        <location evidence="1 12">Host nucleus</location>
    </subcellularLocation>
</comment>
<comment type="function">
    <text evidence="12">Plays a role in the initiation of viral DNA replication. A dimer of E2 interacts with a dimer of E1 in order to improve specificity of E1 DNA binding activity. Once the complex recognizes and binds DNA at specific sites, the E2 dimer is removed from DNA. E2 also regulates viral transcription through binding to the E2RE response element (5'-ACCNNNNNNGGT-3') present in multiple copies in the regulatory regions of the viral genome. Activates or represses transcription depending on E2RE's position with regards to proximal promoter elements including the TATA-box. Repression occurs by sterically hindering the assembly of the transcription initiation complex.</text>
</comment>
<feature type="region of interest" description="Disordered" evidence="13">
    <location>
        <begin position="206"/>
        <end position="306"/>
    </location>
</feature>
<protein>
    <recommendedName>
        <fullName evidence="12">Regulatory protein E2</fullName>
    </recommendedName>
</protein>
<dbReference type="InterPro" id="IPR042504">
    <property type="entry name" value="Regulatory_protein_E2_N_2"/>
</dbReference>
<feature type="compositionally biased region" description="Polar residues" evidence="13">
    <location>
        <begin position="288"/>
        <end position="299"/>
    </location>
</feature>
<dbReference type="InterPro" id="IPR012677">
    <property type="entry name" value="Nucleotide-bd_a/b_plait_sf"/>
</dbReference>
<evidence type="ECO:0000259" key="15">
    <source>
        <dbReference type="Pfam" id="PF00511"/>
    </source>
</evidence>
<proteinExistence type="inferred from homology"/>
<dbReference type="GO" id="GO:0006275">
    <property type="term" value="P:regulation of DNA replication"/>
    <property type="evidence" value="ECO:0007669"/>
    <property type="project" value="UniProtKB-UniRule"/>
</dbReference>
<organism evidence="16 17">
    <name type="scientific">human papillomavirus 200</name>
    <dbReference type="NCBI Taxonomy" id="1682339"/>
    <lineage>
        <taxon>Viruses</taxon>
        <taxon>Monodnaviria</taxon>
        <taxon>Shotokuvirae</taxon>
        <taxon>Cossaviricota</taxon>
        <taxon>Papovaviricetes</taxon>
        <taxon>Zurhausenvirales</taxon>
        <taxon>Papillomaviridae</taxon>
        <taxon>Firstpapillomavirinae</taxon>
        <taxon>Gammapapillomavirus</taxon>
        <taxon>Gammapapillomavirus 2</taxon>
    </lineage>
</organism>
<comment type="similarity">
    <text evidence="2">Belongs to the papillomaviridae E8^E2C protein family.</text>
</comment>
<feature type="domain" description="Papillomavirus E2 C-terminal" evidence="15">
    <location>
        <begin position="321"/>
        <end position="398"/>
    </location>
</feature>
<dbReference type="Proteomes" id="UP000140763">
    <property type="component" value="Genome"/>
</dbReference>
<evidence type="ECO:0000256" key="11">
    <source>
        <dbReference type="ARBA" id="ARBA00023163"/>
    </source>
</evidence>
<feature type="compositionally biased region" description="Low complexity" evidence="13">
    <location>
        <begin position="237"/>
        <end position="250"/>
    </location>
</feature>
<dbReference type="GO" id="GO:0006351">
    <property type="term" value="P:DNA-templated transcription"/>
    <property type="evidence" value="ECO:0007669"/>
    <property type="project" value="UniProtKB-UniRule"/>
</dbReference>
<reference evidence="17" key="1">
    <citation type="submission" date="2015-01" db="EMBL/GenBank/DDBJ databases">
        <title>Does Human Papillomavirus-Negative Condylomata Exist?</title>
        <authorList>
            <person name="Arroyo Muhr L.S."/>
            <person name="Bzhalava D."/>
            <person name="Lagheden C."/>
            <person name="Eklund C."/>
            <person name="Johansson H."/>
            <person name="Forslund O."/>
            <person name="Dillner J."/>
            <person name="Hultin E."/>
        </authorList>
    </citation>
    <scope>NUCLEOTIDE SEQUENCE [LARGE SCALE GENOMIC DNA]</scope>
</reference>
<keyword evidence="6 12" id="KW-1048">Host nucleus</keyword>
<dbReference type="Pfam" id="PF00508">
    <property type="entry name" value="PPV_E2_N"/>
    <property type="match status" value="1"/>
</dbReference>
<comment type="subunit">
    <text evidence="12">Binds DNA as homodimer. Interacts with protein E1; this interaction greatly increases E1 DNA-binding activity. Interacts with protein L1; this interaction enhances E2-dependent replication and transcription activation. Interacts with protein L2; this interaction inhibits E2 transcriptional activity but not DNA replication function E2. Interacts with protein E7; this interaction inhibits E7 oncogenic activity. Interacts with host TAF1; this interaction modulates E2-dependent transcriptional regulation. Interacts with host BRD4; this interaction mediates E2 transcriptional activation function. Additionally, the interaction with host BRD4 on mitotic chromosomes mediates tethering of the viral genome. Interacts with host TOPBP1; this interaction is required for optimal viral DNA replication.</text>
</comment>
<dbReference type="GO" id="GO:0000166">
    <property type="term" value="F:nucleotide binding"/>
    <property type="evidence" value="ECO:0007669"/>
    <property type="project" value="UniProtKB-UniRule"/>
</dbReference>
<evidence type="ECO:0000256" key="3">
    <source>
        <dbReference type="ARBA" id="ARBA00022491"/>
    </source>
</evidence>
<comment type="similarity">
    <text evidence="12">Belongs to the papillomaviridae E2 protein family.</text>
</comment>
<evidence type="ECO:0000313" key="17">
    <source>
        <dbReference type="Proteomes" id="UP000140763"/>
    </source>
</evidence>
<evidence type="ECO:0000256" key="2">
    <source>
        <dbReference type="ARBA" id="ARBA00007794"/>
    </source>
</evidence>
<comment type="caution">
    <text evidence="12">Lacks conserved residue(s) required for the propagation of feature annotation.</text>
</comment>
<evidence type="ECO:0000256" key="13">
    <source>
        <dbReference type="SAM" id="MobiDB-lite"/>
    </source>
</evidence>
<dbReference type="InterPro" id="IPR036050">
    <property type="entry name" value="Regulatory_protein_E2_N"/>
</dbReference>
<dbReference type="GO" id="GO:0003700">
    <property type="term" value="F:DNA-binding transcription factor activity"/>
    <property type="evidence" value="ECO:0007669"/>
    <property type="project" value="UniProtKB-UniRule"/>
</dbReference>
<evidence type="ECO:0000256" key="9">
    <source>
        <dbReference type="ARBA" id="ARBA00023125"/>
    </source>
</evidence>
<evidence type="ECO:0000313" key="16">
    <source>
        <dbReference type="EMBL" id="AKP16337.1"/>
    </source>
</evidence>
<dbReference type="InterPro" id="IPR042503">
    <property type="entry name" value="Regulatory_protein_E2_N_1"/>
</dbReference>
<dbReference type="InterPro" id="IPR035975">
    <property type="entry name" value="E2/EBNA1_C_sf"/>
</dbReference>
<keyword evidence="9 12" id="KW-0238">DNA-binding</keyword>
<keyword evidence="3 12" id="KW-0678">Repressor</keyword>
<comment type="PTM">
    <text evidence="12">Phosphorylated.</text>
</comment>
<evidence type="ECO:0000256" key="1">
    <source>
        <dbReference type="ARBA" id="ARBA00004147"/>
    </source>
</evidence>
<evidence type="ECO:0000256" key="4">
    <source>
        <dbReference type="ARBA" id="ARBA00022518"/>
    </source>
</evidence>
<dbReference type="GO" id="GO:0003677">
    <property type="term" value="F:DNA binding"/>
    <property type="evidence" value="ECO:0007669"/>
    <property type="project" value="UniProtKB-UniRule"/>
</dbReference>
<evidence type="ECO:0000256" key="8">
    <source>
        <dbReference type="ARBA" id="ARBA00023015"/>
    </source>
</evidence>
<evidence type="ECO:0000256" key="7">
    <source>
        <dbReference type="ARBA" id="ARBA00022705"/>
    </source>
</evidence>
<dbReference type="GO" id="GO:0042025">
    <property type="term" value="C:host cell nucleus"/>
    <property type="evidence" value="ECO:0007669"/>
    <property type="project" value="UniProtKB-SubCell"/>
</dbReference>
<keyword evidence="8 12" id="KW-0805">Transcription regulation</keyword>
<keyword evidence="4 12" id="KW-0244">Early protein</keyword>
<keyword evidence="11 12" id="KW-0804">Transcription</keyword>
<feature type="region of interest" description="DNA-binding domain" evidence="12">
    <location>
        <begin position="319"/>
        <end position="401"/>
    </location>
</feature>